<name>M7SZC5_EUTLA</name>
<feature type="compositionally biased region" description="Low complexity" evidence="1">
    <location>
        <begin position="291"/>
        <end position="321"/>
    </location>
</feature>
<dbReference type="OMA" id="DKMCKDT"/>
<protein>
    <recommendedName>
        <fullName evidence="3">DUF7492 domain-containing protein</fullName>
    </recommendedName>
</protein>
<dbReference type="eggNOG" id="ENOG502SABV">
    <property type="taxonomic scope" value="Eukaryota"/>
</dbReference>
<proteinExistence type="predicted"/>
<dbReference type="Pfam" id="PF24320">
    <property type="entry name" value="DUF7492"/>
    <property type="match status" value="1"/>
</dbReference>
<evidence type="ECO:0000256" key="1">
    <source>
        <dbReference type="SAM" id="MobiDB-lite"/>
    </source>
</evidence>
<gene>
    <name evidence="4" type="ORF">UCREL1_958</name>
</gene>
<evidence type="ECO:0000259" key="3">
    <source>
        <dbReference type="Pfam" id="PF24320"/>
    </source>
</evidence>
<feature type="chain" id="PRO_5004085103" description="DUF7492 domain-containing protein" evidence="2">
    <location>
        <begin position="23"/>
        <end position="429"/>
    </location>
</feature>
<evidence type="ECO:0000313" key="4">
    <source>
        <dbReference type="EMBL" id="EMR71979.1"/>
    </source>
</evidence>
<dbReference type="HOGENOM" id="CLU_019095_1_1_1"/>
<dbReference type="Proteomes" id="UP000012174">
    <property type="component" value="Unassembled WGS sequence"/>
</dbReference>
<feature type="signal peptide" evidence="2">
    <location>
        <begin position="1"/>
        <end position="22"/>
    </location>
</feature>
<feature type="compositionally biased region" description="Low complexity" evidence="1">
    <location>
        <begin position="336"/>
        <end position="346"/>
    </location>
</feature>
<reference evidence="5" key="1">
    <citation type="journal article" date="2013" name="Genome Announc.">
        <title>Draft genome sequence of the grapevine dieback fungus Eutypa lata UCR-EL1.</title>
        <authorList>
            <person name="Blanco-Ulate B."/>
            <person name="Rolshausen P.E."/>
            <person name="Cantu D."/>
        </authorList>
    </citation>
    <scope>NUCLEOTIDE SEQUENCE [LARGE SCALE GENOMIC DNA]</scope>
    <source>
        <strain evidence="5">UCR-EL1</strain>
    </source>
</reference>
<dbReference type="OrthoDB" id="64281at2759"/>
<dbReference type="KEGG" id="ela:UCREL1_958"/>
<organism evidence="4 5">
    <name type="scientific">Eutypa lata (strain UCR-EL1)</name>
    <name type="common">Grapevine dieback disease fungus</name>
    <name type="synonym">Eutypa armeniacae</name>
    <dbReference type="NCBI Taxonomy" id="1287681"/>
    <lineage>
        <taxon>Eukaryota</taxon>
        <taxon>Fungi</taxon>
        <taxon>Dikarya</taxon>
        <taxon>Ascomycota</taxon>
        <taxon>Pezizomycotina</taxon>
        <taxon>Sordariomycetes</taxon>
        <taxon>Xylariomycetidae</taxon>
        <taxon>Xylariales</taxon>
        <taxon>Diatrypaceae</taxon>
        <taxon>Eutypa</taxon>
    </lineage>
</organism>
<dbReference type="AlphaFoldDB" id="M7SZC5"/>
<evidence type="ECO:0000313" key="5">
    <source>
        <dbReference type="Proteomes" id="UP000012174"/>
    </source>
</evidence>
<feature type="compositionally biased region" description="Polar residues" evidence="1">
    <location>
        <begin position="348"/>
        <end position="376"/>
    </location>
</feature>
<dbReference type="EMBL" id="KB705547">
    <property type="protein sequence ID" value="EMR71979.1"/>
    <property type="molecule type" value="Genomic_DNA"/>
</dbReference>
<sequence>MHSKNIAAATISLLAGLQAASAHSWVETIRLIGADGTYKGEAGYPIGYVDRAAPGFNDVAVQNKILDTTTNPAVCKPLAGAYQTYKRLSAAAGDYVALQYQENGHVTDPTQTLRPFRGGNVYVYGTQEHQDGDGINDVLNAWTADGQGGNGKGRLLATHYYDDGVCYQNRGGAAGFPVYTERSAKYGEPEVACQTDFQLPADLPASGKYTVMWVWDWPRIIDDAQNVTEIYTSCAEIDLGAASGSKAEAVNFAAVNDKNVAKAAIPSQVKTLIEATALGVGTNSPAAVQKTAGPGDATDAPAQPTTTAAASSSAPVSVTTTKAHKSKGGNNNAVETVTVTADPKTTTEIHTVTAGNANGGNKPTSQAATQPAPTGVTSVQPFIPSSSQAAATSSTQAAATSQAVVTSVQPFLQVRATGAARRRAAGLFQ</sequence>
<keyword evidence="2" id="KW-0732">Signal</keyword>
<accession>M7SZC5</accession>
<evidence type="ECO:0000256" key="2">
    <source>
        <dbReference type="SAM" id="SignalP"/>
    </source>
</evidence>
<keyword evidence="5" id="KW-1185">Reference proteome</keyword>
<feature type="region of interest" description="Disordered" evidence="1">
    <location>
        <begin position="285"/>
        <end position="376"/>
    </location>
</feature>
<feature type="domain" description="DUF7492" evidence="3">
    <location>
        <begin position="20"/>
        <end position="265"/>
    </location>
</feature>
<dbReference type="InterPro" id="IPR055915">
    <property type="entry name" value="DUF7492"/>
</dbReference>